<dbReference type="Pfam" id="PF20432">
    <property type="entry name" value="Xre-like-HTH"/>
    <property type="match status" value="1"/>
</dbReference>
<comment type="caution">
    <text evidence="3">The sequence shown here is derived from an EMBL/GenBank/DDBJ whole genome shotgun (WGS) entry which is preliminary data.</text>
</comment>
<keyword evidence="4" id="KW-1185">Reference proteome</keyword>
<dbReference type="GO" id="GO:0003677">
    <property type="term" value="F:DNA binding"/>
    <property type="evidence" value="ECO:0007669"/>
    <property type="project" value="InterPro"/>
</dbReference>
<feature type="domain" description="Antitoxin Xre-like helix-turn-helix" evidence="2">
    <location>
        <begin position="18"/>
        <end position="79"/>
    </location>
</feature>
<organism evidence="3 4">
    <name type="scientific">Allosphingosinicella humi</name>
    <dbReference type="NCBI Taxonomy" id="2068657"/>
    <lineage>
        <taxon>Bacteria</taxon>
        <taxon>Pseudomonadati</taxon>
        <taxon>Pseudomonadota</taxon>
        <taxon>Alphaproteobacteria</taxon>
        <taxon>Sphingomonadales</taxon>
        <taxon>Sphingomonadaceae</taxon>
        <taxon>Allosphingosinicella</taxon>
    </lineage>
</organism>
<reference evidence="3 4" key="1">
    <citation type="submission" date="2018-05" db="EMBL/GenBank/DDBJ databases">
        <title>Genome of Sphingosinicella humi QZX222.</title>
        <authorList>
            <person name="Qiao Z."/>
            <person name="Wang G."/>
        </authorList>
    </citation>
    <scope>NUCLEOTIDE SEQUENCE [LARGE SCALE GENOMIC DNA]</scope>
    <source>
        <strain evidence="3 4">QZX222</strain>
    </source>
</reference>
<evidence type="ECO:0000313" key="3">
    <source>
        <dbReference type="EMBL" id="PWG03507.1"/>
    </source>
</evidence>
<evidence type="ECO:0000313" key="4">
    <source>
        <dbReference type="Proteomes" id="UP000245916"/>
    </source>
</evidence>
<protein>
    <submittedName>
        <fullName evidence="3">DUF2384 domain-containing protein</fullName>
    </submittedName>
</protein>
<dbReference type="RefSeq" id="WP_109271645.1">
    <property type="nucleotide sequence ID" value="NZ_QFFF01000001.1"/>
</dbReference>
<evidence type="ECO:0000259" key="2">
    <source>
        <dbReference type="Pfam" id="PF20432"/>
    </source>
</evidence>
<dbReference type="EMBL" id="QFFF01000001">
    <property type="protein sequence ID" value="PWG03507.1"/>
    <property type="molecule type" value="Genomic_DNA"/>
</dbReference>
<gene>
    <name evidence="3" type="ORF">DF286_11970</name>
</gene>
<name>A0A2U2J5B5_9SPHN</name>
<dbReference type="Pfam" id="PF09722">
    <property type="entry name" value="Xre_MbcA_ParS_C"/>
    <property type="match status" value="1"/>
</dbReference>
<feature type="domain" description="Antitoxin Xre/MbcA/ParS-like toxin-binding" evidence="1">
    <location>
        <begin position="87"/>
        <end position="133"/>
    </location>
</feature>
<dbReference type="InterPro" id="IPR024467">
    <property type="entry name" value="Xre/MbcA/ParS-like_toxin-bd"/>
</dbReference>
<accession>A0A2U2J5B5</accession>
<evidence type="ECO:0000259" key="1">
    <source>
        <dbReference type="Pfam" id="PF09722"/>
    </source>
</evidence>
<proteinExistence type="predicted"/>
<dbReference type="Proteomes" id="UP000245916">
    <property type="component" value="Unassembled WGS sequence"/>
</dbReference>
<dbReference type="InterPro" id="IPR046847">
    <property type="entry name" value="Xre-like_HTH"/>
</dbReference>
<dbReference type="OrthoDB" id="117888at2"/>
<dbReference type="AlphaFoldDB" id="A0A2U2J5B5"/>
<sequence>MMELPSRPELLTPEQRRELTGPALRTFFRIADAWSLSEAEQAKLLGLSDAAMVRHRQGKGGEAEALEAETLERISYILGIFKRINTLLPSPERADAWMRRPNSAQVFGGRSPIERLSTGTLEDLQAVRRYLDAEVWASP</sequence>